<name>A0A9X2Z4T7_9MYCO</name>
<organism evidence="3 4">
    <name type="scientific">Mycobacterium yunnanensis</name>
    <dbReference type="NCBI Taxonomy" id="368477"/>
    <lineage>
        <taxon>Bacteria</taxon>
        <taxon>Bacillati</taxon>
        <taxon>Actinomycetota</taxon>
        <taxon>Actinomycetes</taxon>
        <taxon>Mycobacteriales</taxon>
        <taxon>Mycobacteriaceae</taxon>
        <taxon>Mycobacterium</taxon>
    </lineage>
</organism>
<reference evidence="3" key="2">
    <citation type="journal article" date="2022" name="BMC Genomics">
        <title>Comparative genome analysis of mycobacteria focusing on tRNA and non-coding RNA.</title>
        <authorList>
            <person name="Behra P.R.K."/>
            <person name="Pettersson B.M.F."/>
            <person name="Ramesh M."/>
            <person name="Das S."/>
            <person name="Dasgupta S."/>
            <person name="Kirsebom L.A."/>
        </authorList>
    </citation>
    <scope>NUCLEOTIDE SEQUENCE</scope>
    <source>
        <strain evidence="3">DSM 44838</strain>
    </source>
</reference>
<evidence type="ECO:0000313" key="3">
    <source>
        <dbReference type="EMBL" id="MCV7422610.1"/>
    </source>
</evidence>
<dbReference type="AlphaFoldDB" id="A0A9X2Z4T7"/>
<evidence type="ECO:0000313" key="4">
    <source>
        <dbReference type="Proteomes" id="UP001141629"/>
    </source>
</evidence>
<dbReference type="RefSeq" id="WP_263997439.1">
    <property type="nucleotide sequence ID" value="NZ_JACKVK010000009.1"/>
</dbReference>
<feature type="domain" description="ESX-1 secretion-associated protein EspA/EspE-like" evidence="2">
    <location>
        <begin position="95"/>
        <end position="178"/>
    </location>
</feature>
<feature type="compositionally biased region" description="Pro residues" evidence="1">
    <location>
        <begin position="283"/>
        <end position="304"/>
    </location>
</feature>
<feature type="region of interest" description="Disordered" evidence="1">
    <location>
        <begin position="246"/>
        <end position="304"/>
    </location>
</feature>
<dbReference type="InterPro" id="IPR043796">
    <property type="entry name" value="ESX-1_EspA/EspE-like"/>
</dbReference>
<gene>
    <name evidence="3" type="ORF">H7K45_18860</name>
</gene>
<keyword evidence="4" id="KW-1185">Reference proteome</keyword>
<sequence>MSILEKLFNLGNGIRSGVEDVPALLGDLATGDVHGVLTDGRKLLGDANDVIEGAGALGVEIGRVPAKYLGSVGKLADSPILSAAQLAIEGEKKLTGSGDPHGGSGYSASAVKLEEAVETLINAEVNPDVWDGAAATKYDELSKAHRRMVSKMSVADAEVGRVLDTEAEQVVRARNTLDTASQGLYDYGLATSWMLLVPGLNTAKLAADSAAVAAAMGTTNMTMMVLAHNALENSRKIGTAAETYAAAKKDTSGEPRFAVPEQDRQANLPSRLHPTTKFTPVKPMTPPPTGPPATPYDAPAPPHP</sequence>
<dbReference type="EMBL" id="JACKVK010000009">
    <property type="protein sequence ID" value="MCV7422610.1"/>
    <property type="molecule type" value="Genomic_DNA"/>
</dbReference>
<comment type="caution">
    <text evidence="3">The sequence shown here is derived from an EMBL/GenBank/DDBJ whole genome shotgun (WGS) entry which is preliminary data.</text>
</comment>
<dbReference type="Pfam" id="PF18879">
    <property type="entry name" value="EspA_EspE"/>
    <property type="match status" value="1"/>
</dbReference>
<protein>
    <recommendedName>
        <fullName evidence="2">ESX-1 secretion-associated protein EspA/EspE-like domain-containing protein</fullName>
    </recommendedName>
</protein>
<evidence type="ECO:0000259" key="2">
    <source>
        <dbReference type="Pfam" id="PF18879"/>
    </source>
</evidence>
<evidence type="ECO:0000256" key="1">
    <source>
        <dbReference type="SAM" id="MobiDB-lite"/>
    </source>
</evidence>
<reference evidence="3" key="1">
    <citation type="submission" date="2020-07" db="EMBL/GenBank/DDBJ databases">
        <authorList>
            <person name="Pettersson B.M.F."/>
            <person name="Behra P.R.K."/>
            <person name="Ramesh M."/>
            <person name="Das S."/>
            <person name="Dasgupta S."/>
            <person name="Kirsebom L.A."/>
        </authorList>
    </citation>
    <scope>NUCLEOTIDE SEQUENCE</scope>
    <source>
        <strain evidence="3">DSM 44838</strain>
    </source>
</reference>
<accession>A0A9X2Z4T7</accession>
<dbReference type="Proteomes" id="UP001141629">
    <property type="component" value="Unassembled WGS sequence"/>
</dbReference>
<proteinExistence type="predicted"/>